<organism evidence="1">
    <name type="scientific">Pararge aegeria</name>
    <name type="common">speckled wood butterfly</name>
    <dbReference type="NCBI Taxonomy" id="116150"/>
    <lineage>
        <taxon>Eukaryota</taxon>
        <taxon>Metazoa</taxon>
        <taxon>Ecdysozoa</taxon>
        <taxon>Arthropoda</taxon>
        <taxon>Hexapoda</taxon>
        <taxon>Insecta</taxon>
        <taxon>Pterygota</taxon>
        <taxon>Neoptera</taxon>
        <taxon>Endopterygota</taxon>
        <taxon>Lepidoptera</taxon>
        <taxon>Glossata</taxon>
        <taxon>Ditrysia</taxon>
        <taxon>Papilionoidea</taxon>
        <taxon>Nymphalidae</taxon>
        <taxon>Satyrinae</taxon>
        <taxon>Satyrini</taxon>
        <taxon>Parargina</taxon>
        <taxon>Pararge</taxon>
    </lineage>
</organism>
<dbReference type="EMBL" id="GAIX01014795">
    <property type="protein sequence ID" value="JAA77765.1"/>
    <property type="molecule type" value="Transcribed_RNA"/>
</dbReference>
<protein>
    <submittedName>
        <fullName evidence="1">Uncharacterized protein</fullName>
    </submittedName>
</protein>
<proteinExistence type="predicted"/>
<dbReference type="AlphaFoldDB" id="S4NVX7"/>
<reference evidence="1" key="2">
    <citation type="submission" date="2013-05" db="EMBL/GenBank/DDBJ databases">
        <authorList>
            <person name="Carter J.-M."/>
            <person name="Baker S.C."/>
            <person name="Pink R."/>
            <person name="Carter D.R.F."/>
            <person name="Collins A."/>
            <person name="Tomlin J."/>
            <person name="Gibbs M."/>
            <person name="Breuker C.J."/>
        </authorList>
    </citation>
    <scope>NUCLEOTIDE SEQUENCE</scope>
    <source>
        <tissue evidence="1">Ovary</tissue>
    </source>
</reference>
<accession>S4NVX7</accession>
<name>S4NVX7_9NEOP</name>
<sequence length="67" mass="7864">MFLNYVARYESKEAPVLNLRHSKVRRPLSSTYAIHCNCKVLRVVQITIYTAWLPLLELVSVLQEYLI</sequence>
<evidence type="ECO:0000313" key="1">
    <source>
        <dbReference type="EMBL" id="JAA77765.1"/>
    </source>
</evidence>
<reference evidence="1" key="1">
    <citation type="journal article" date="2013" name="BMC Genomics">
        <title>Unscrambling butterfly oogenesis.</title>
        <authorList>
            <person name="Carter J.M."/>
            <person name="Baker S.C."/>
            <person name="Pink R."/>
            <person name="Carter D.R."/>
            <person name="Collins A."/>
            <person name="Tomlin J."/>
            <person name="Gibbs M."/>
            <person name="Breuker C.J."/>
        </authorList>
    </citation>
    <scope>NUCLEOTIDE SEQUENCE</scope>
    <source>
        <tissue evidence="1">Ovary</tissue>
    </source>
</reference>